<name>A0A061S0M9_9CHLO</name>
<dbReference type="AlphaFoldDB" id="A0A061S0M9"/>
<sequence>DEGPRAAVAPRGGSGVRAAAAGGGVPGRAQKILLGAGGLP</sequence>
<feature type="compositionally biased region" description="Low complexity" evidence="1">
    <location>
        <begin position="1"/>
        <end position="20"/>
    </location>
</feature>
<evidence type="ECO:0000256" key="1">
    <source>
        <dbReference type="SAM" id="MobiDB-lite"/>
    </source>
</evidence>
<organism evidence="2">
    <name type="scientific">Tetraselmis sp. GSL018</name>
    <dbReference type="NCBI Taxonomy" id="582737"/>
    <lineage>
        <taxon>Eukaryota</taxon>
        <taxon>Viridiplantae</taxon>
        <taxon>Chlorophyta</taxon>
        <taxon>core chlorophytes</taxon>
        <taxon>Chlorodendrophyceae</taxon>
        <taxon>Chlorodendrales</taxon>
        <taxon>Chlorodendraceae</taxon>
        <taxon>Tetraselmis</taxon>
    </lineage>
</organism>
<dbReference type="EMBL" id="GBEZ01009094">
    <property type="protein sequence ID" value="JAC76475.1"/>
    <property type="molecule type" value="Transcribed_RNA"/>
</dbReference>
<proteinExistence type="predicted"/>
<gene>
    <name evidence="2" type="ORF">TSPGSL018_20049</name>
</gene>
<feature type="non-terminal residue" evidence="2">
    <location>
        <position position="1"/>
    </location>
</feature>
<protein>
    <submittedName>
        <fullName evidence="2">Uncharacterized protein</fullName>
    </submittedName>
</protein>
<accession>A0A061S0M9</accession>
<evidence type="ECO:0000313" key="2">
    <source>
        <dbReference type="EMBL" id="JAC76475.1"/>
    </source>
</evidence>
<reference evidence="2" key="1">
    <citation type="submission" date="2014-05" db="EMBL/GenBank/DDBJ databases">
        <title>The transcriptome of the halophilic microalga Tetraselmis sp. GSL018 isolated from the Great Salt Lake, Utah.</title>
        <authorList>
            <person name="Jinkerson R.E."/>
            <person name="D'Adamo S."/>
            <person name="Posewitz M.C."/>
        </authorList>
    </citation>
    <scope>NUCLEOTIDE SEQUENCE</scope>
    <source>
        <strain evidence="2">GSL018</strain>
    </source>
</reference>
<feature type="region of interest" description="Disordered" evidence="1">
    <location>
        <begin position="1"/>
        <end position="22"/>
    </location>
</feature>